<gene>
    <name evidence="2" type="ORF">OJ254_28375</name>
</gene>
<proteinExistence type="predicted"/>
<reference evidence="2" key="1">
    <citation type="submission" date="2022-11" db="EMBL/GenBank/DDBJ databases">
        <title>Identification and genomic analyses of a novel endophytic actinobacterium Streptomyces endophytica sp. nov. with potential for biocontrol of Yam anthracnose.</title>
        <authorList>
            <person name="Huang X."/>
        </authorList>
    </citation>
    <scope>NUCLEOTIDE SEQUENCE</scope>
    <source>
        <strain evidence="2">HNM0140</strain>
    </source>
</reference>
<dbReference type="SUPFAM" id="SSF56112">
    <property type="entry name" value="Protein kinase-like (PK-like)"/>
    <property type="match status" value="1"/>
</dbReference>
<dbReference type="InterPro" id="IPR051678">
    <property type="entry name" value="AGP_Transferase"/>
</dbReference>
<dbReference type="Proteomes" id="UP001164959">
    <property type="component" value="Chromosome"/>
</dbReference>
<dbReference type="InterPro" id="IPR011009">
    <property type="entry name" value="Kinase-like_dom_sf"/>
</dbReference>
<sequence>MSDAESVEGLTRASAYRALTTACSDTGLRADQAELLRLGENAIYKLPSEGVAVRVARADTEDVEEKVTKELAIARWLLSKGFPAVEPRDDLPQPLRAEGRLVTFWEYVPPSRTEPGLVDLARLLRELHSLPEPDFALPALNPFSVMWRRLERAHGVKKRDVEFLREACARSEAEFRDVAAHYPTGLVHGDAHRGNLLARDSRVLLIDYEAVAVGPQAWDLLPTAIAVDRFALGRQDYHAFCRDYGQDVTASLGYQRLRMARELGMTTWLMQNAQSGAAAEEFAIRMESLRKEDRERRWHAL</sequence>
<name>A0ABY6PJD7_9ACTN</name>
<dbReference type="InterPro" id="IPR002575">
    <property type="entry name" value="Aminoglycoside_PTrfase"/>
</dbReference>
<evidence type="ECO:0000313" key="3">
    <source>
        <dbReference type="Proteomes" id="UP001164959"/>
    </source>
</evidence>
<dbReference type="EMBL" id="CP110636">
    <property type="protein sequence ID" value="UZJ33475.1"/>
    <property type="molecule type" value="Genomic_DNA"/>
</dbReference>
<evidence type="ECO:0000313" key="2">
    <source>
        <dbReference type="EMBL" id="UZJ33475.1"/>
    </source>
</evidence>
<accession>A0ABY6PJD7</accession>
<evidence type="ECO:0000259" key="1">
    <source>
        <dbReference type="Pfam" id="PF01636"/>
    </source>
</evidence>
<dbReference type="Pfam" id="PF01636">
    <property type="entry name" value="APH"/>
    <property type="match status" value="1"/>
</dbReference>
<keyword evidence="3" id="KW-1185">Reference proteome</keyword>
<dbReference type="PANTHER" id="PTHR21310">
    <property type="entry name" value="AMINOGLYCOSIDE PHOSPHOTRANSFERASE-RELATED-RELATED"/>
    <property type="match status" value="1"/>
</dbReference>
<feature type="domain" description="Aminoglycoside phosphotransferase" evidence="1">
    <location>
        <begin position="53"/>
        <end position="254"/>
    </location>
</feature>
<organism evidence="2 3">
    <name type="scientific">Streptomyces endophytica</name>
    <dbReference type="NCBI Taxonomy" id="2991496"/>
    <lineage>
        <taxon>Bacteria</taxon>
        <taxon>Bacillati</taxon>
        <taxon>Actinomycetota</taxon>
        <taxon>Actinomycetes</taxon>
        <taxon>Kitasatosporales</taxon>
        <taxon>Streptomycetaceae</taxon>
        <taxon>Streptomyces</taxon>
    </lineage>
</organism>
<protein>
    <submittedName>
        <fullName evidence="2">Phosphotransferase</fullName>
    </submittedName>
</protein>
<dbReference type="Gene3D" id="3.90.1200.10">
    <property type="match status" value="1"/>
</dbReference>
<dbReference type="PANTHER" id="PTHR21310:SF40">
    <property type="entry name" value="AMINOGLYCOSIDE PHOSPHOTRANSFERASE DOMAIN-CONTAINING PROTEIN-RELATED"/>
    <property type="match status" value="1"/>
</dbReference>
<dbReference type="RefSeq" id="WP_265364652.1">
    <property type="nucleotide sequence ID" value="NZ_CP110636.1"/>
</dbReference>